<organism evidence="6 7">
    <name type="scientific">Rhodanobacter denitrificans</name>
    <dbReference type="NCBI Taxonomy" id="666685"/>
    <lineage>
        <taxon>Bacteria</taxon>
        <taxon>Pseudomonadati</taxon>
        <taxon>Pseudomonadota</taxon>
        <taxon>Gammaproteobacteria</taxon>
        <taxon>Lysobacterales</taxon>
        <taxon>Rhodanobacteraceae</taxon>
        <taxon>Rhodanobacter</taxon>
    </lineage>
</organism>
<dbReference type="GO" id="GO:1902626">
    <property type="term" value="P:assembly of large subunit precursor of preribosome"/>
    <property type="evidence" value="ECO:0007669"/>
    <property type="project" value="UniProtKB-UniRule"/>
</dbReference>
<comment type="function">
    <text evidence="5">Member of a network of 50S ribosomal subunit biogenesis factors which assembles along the 30S-50S interface, preventing incorrect 23S rRNA structures from forming. Promotes peptidyl transferase center (PTC) maturation.</text>
</comment>
<evidence type="ECO:0000256" key="4">
    <source>
        <dbReference type="ARBA" id="ARBA00022884"/>
    </source>
</evidence>
<keyword evidence="4 5" id="KW-0694">RNA-binding</keyword>
<comment type="subcellular location">
    <subcellularLocation>
        <location evidence="5">Cytoplasm</location>
    </subcellularLocation>
    <text evidence="5">Associates with late stage pre-50S ribosomal subunits.</text>
</comment>
<evidence type="ECO:0000256" key="1">
    <source>
        <dbReference type="ARBA" id="ARBA00022490"/>
    </source>
</evidence>
<dbReference type="SUPFAM" id="SSF158710">
    <property type="entry name" value="PSPTO4464-like"/>
    <property type="match status" value="1"/>
</dbReference>
<comment type="caution">
    <text evidence="6">The sequence shown here is derived from an EMBL/GenBank/DDBJ whole genome shotgun (WGS) entry which is preliminary data.</text>
</comment>
<dbReference type="CDD" id="cd16331">
    <property type="entry name" value="YjgA-like"/>
    <property type="match status" value="1"/>
</dbReference>
<dbReference type="Pfam" id="PF04751">
    <property type="entry name" value="DarP"/>
    <property type="match status" value="1"/>
</dbReference>
<dbReference type="PANTHER" id="PTHR38101:SF1">
    <property type="entry name" value="UPF0307 PROTEIN YJGA"/>
    <property type="match status" value="1"/>
</dbReference>
<proteinExistence type="inferred from homology"/>
<keyword evidence="3 5" id="KW-0699">rRNA-binding</keyword>
<dbReference type="PANTHER" id="PTHR38101">
    <property type="entry name" value="UPF0307 PROTEIN YJGA"/>
    <property type="match status" value="1"/>
</dbReference>
<dbReference type="Proteomes" id="UP000249046">
    <property type="component" value="Unassembled WGS sequence"/>
</dbReference>
<evidence type="ECO:0000256" key="5">
    <source>
        <dbReference type="HAMAP-Rule" id="MF_00765"/>
    </source>
</evidence>
<dbReference type="AlphaFoldDB" id="A0A2W5KQT0"/>
<dbReference type="InterPro" id="IPR023153">
    <property type="entry name" value="DarP_sf"/>
</dbReference>
<dbReference type="EMBL" id="QFPO01000002">
    <property type="protein sequence ID" value="PZQ19476.1"/>
    <property type="molecule type" value="Genomic_DNA"/>
</dbReference>
<comment type="similarity">
    <text evidence="5">Belongs to the DarP family.</text>
</comment>
<reference evidence="6 7" key="1">
    <citation type="submission" date="2017-08" db="EMBL/GenBank/DDBJ databases">
        <title>Infants hospitalized years apart are colonized by the same room-sourced microbial strains.</title>
        <authorList>
            <person name="Brooks B."/>
            <person name="Olm M.R."/>
            <person name="Firek B.A."/>
            <person name="Baker R."/>
            <person name="Thomas B.C."/>
            <person name="Morowitz M.J."/>
            <person name="Banfield J.F."/>
        </authorList>
    </citation>
    <scope>NUCLEOTIDE SEQUENCE [LARGE SCALE GENOMIC DNA]</scope>
    <source>
        <strain evidence="6">S2_005_003_R2_42</strain>
    </source>
</reference>
<dbReference type="GO" id="GO:0005829">
    <property type="term" value="C:cytosol"/>
    <property type="evidence" value="ECO:0007669"/>
    <property type="project" value="TreeGrafter"/>
</dbReference>
<sequence>MIDHDTTDEFDGPSRSQLRREALDVLKLATTLATLSGAQLDRLPLPEDVRAEVERTRGTPSHGARKRQTQFLAKQLRRLDEEALVAIRKLLDHDRQSAHRQTAVLHQIEAWRDRLLAEGDAALDPLLERHPGGDRQQLRALIRQARLEAERAKPPRAARELFRLLRTLIEVPAD</sequence>
<dbReference type="GO" id="GO:0043022">
    <property type="term" value="F:ribosome binding"/>
    <property type="evidence" value="ECO:0007669"/>
    <property type="project" value="UniProtKB-UniRule"/>
</dbReference>
<dbReference type="HAMAP" id="MF_00765">
    <property type="entry name" value="DarP"/>
    <property type="match status" value="1"/>
</dbReference>
<dbReference type="PIRSF" id="PIRSF016183">
    <property type="entry name" value="UCP016183"/>
    <property type="match status" value="1"/>
</dbReference>
<dbReference type="GO" id="GO:0019843">
    <property type="term" value="F:rRNA binding"/>
    <property type="evidence" value="ECO:0007669"/>
    <property type="project" value="UniProtKB-UniRule"/>
</dbReference>
<name>A0A2W5KQT0_9GAMM</name>
<evidence type="ECO:0000313" key="7">
    <source>
        <dbReference type="Proteomes" id="UP000249046"/>
    </source>
</evidence>
<protein>
    <recommendedName>
        <fullName evidence="5">Dual-action ribosomal maturation protein DarP</fullName>
    </recommendedName>
    <alternativeName>
        <fullName evidence="5">Large ribosomal subunit assembly factor DarP</fullName>
    </alternativeName>
</protein>
<keyword evidence="2 5" id="KW-0690">Ribosome biogenesis</keyword>
<gene>
    <name evidence="5" type="primary">darP</name>
    <name evidence="6" type="ORF">DI564_01860</name>
</gene>
<evidence type="ECO:0000256" key="3">
    <source>
        <dbReference type="ARBA" id="ARBA00022730"/>
    </source>
</evidence>
<evidence type="ECO:0000313" key="6">
    <source>
        <dbReference type="EMBL" id="PZQ19476.1"/>
    </source>
</evidence>
<evidence type="ECO:0000256" key="2">
    <source>
        <dbReference type="ARBA" id="ARBA00022517"/>
    </source>
</evidence>
<keyword evidence="1 5" id="KW-0963">Cytoplasm</keyword>
<accession>A0A2W5KQT0</accession>
<dbReference type="NCBIfam" id="NF003593">
    <property type="entry name" value="PRK05255.1-1"/>
    <property type="match status" value="1"/>
</dbReference>
<dbReference type="InterPro" id="IPR006839">
    <property type="entry name" value="DarP"/>
</dbReference>
<dbReference type="Gene3D" id="1.10.60.30">
    <property type="entry name" value="PSPTO4464-like domains"/>
    <property type="match status" value="2"/>
</dbReference>